<reference evidence="1 2" key="1">
    <citation type="submission" date="2018-02" db="EMBL/GenBank/DDBJ databases">
        <title>Acetobacter orientalis genome.</title>
        <authorList>
            <person name="Nakashima N."/>
            <person name="Tamura T."/>
        </authorList>
    </citation>
    <scope>NUCLEOTIDE SEQUENCE [LARGE SCALE GENOMIC DNA]</scope>
    <source>
        <strain evidence="1 2">FAN1</strain>
    </source>
</reference>
<dbReference type="Proteomes" id="UP000270034">
    <property type="component" value="Chromosome"/>
</dbReference>
<evidence type="ECO:0000313" key="2">
    <source>
        <dbReference type="Proteomes" id="UP000270034"/>
    </source>
</evidence>
<organism evidence="1 2">
    <name type="scientific">Acetobacter orientalis</name>
    <dbReference type="NCBI Taxonomy" id="146474"/>
    <lineage>
        <taxon>Bacteria</taxon>
        <taxon>Pseudomonadati</taxon>
        <taxon>Pseudomonadota</taxon>
        <taxon>Alphaproteobacteria</taxon>
        <taxon>Acetobacterales</taxon>
        <taxon>Acetobacteraceae</taxon>
        <taxon>Acetobacter</taxon>
    </lineage>
</organism>
<proteinExistence type="predicted"/>
<accession>A0A2Z5ZGK9</accession>
<protein>
    <submittedName>
        <fullName evidence="1">Penicillin-binding protein 1C</fullName>
    </submittedName>
</protein>
<dbReference type="EMBL" id="AP018515">
    <property type="protein sequence ID" value="BBC79721.1"/>
    <property type="molecule type" value="Genomic_DNA"/>
</dbReference>
<name>A0A2Z5ZGK9_9PROT</name>
<gene>
    <name evidence="1" type="ORF">AcetOrient_orf02062</name>
</gene>
<dbReference type="KEGG" id="aot:AcetOri_orf02062"/>
<sequence>MLVPLGEAGFKAPAPQVRSSLNLYTAVVQRWRITLGVGLRENSVVSCFVIVADWR</sequence>
<dbReference type="AlphaFoldDB" id="A0A2Z5ZGK9"/>
<evidence type="ECO:0000313" key="1">
    <source>
        <dbReference type="EMBL" id="BBC79721.1"/>
    </source>
</evidence>